<evidence type="ECO:0000256" key="10">
    <source>
        <dbReference type="ARBA" id="ARBA00023204"/>
    </source>
</evidence>
<dbReference type="EMBL" id="MDYQ01000125">
    <property type="protein sequence ID" value="PRP81426.1"/>
    <property type="molecule type" value="Genomic_DNA"/>
</dbReference>
<dbReference type="Pfam" id="PF12705">
    <property type="entry name" value="PDDEXK_1"/>
    <property type="match status" value="1"/>
</dbReference>
<dbReference type="SUPFAM" id="SSF52540">
    <property type="entry name" value="P-loop containing nucleoside triphosphate hydrolases"/>
    <property type="match status" value="1"/>
</dbReference>
<comment type="catalytic activity">
    <reaction evidence="14">
        <text>ATP + H2O = ADP + phosphate + H(+)</text>
        <dbReference type="Rhea" id="RHEA:13065"/>
        <dbReference type="ChEBI" id="CHEBI:15377"/>
        <dbReference type="ChEBI" id="CHEBI:15378"/>
        <dbReference type="ChEBI" id="CHEBI:30616"/>
        <dbReference type="ChEBI" id="CHEBI:43474"/>
        <dbReference type="ChEBI" id="CHEBI:456216"/>
        <dbReference type="EC" id="5.6.2.4"/>
    </reaction>
</comment>
<evidence type="ECO:0000256" key="6">
    <source>
        <dbReference type="ARBA" id="ARBA00022806"/>
    </source>
</evidence>
<feature type="domain" description="UvrD-like helicase C-terminal" evidence="17">
    <location>
        <begin position="319"/>
        <end position="618"/>
    </location>
</feature>
<dbReference type="GO" id="GO:0003677">
    <property type="term" value="F:DNA binding"/>
    <property type="evidence" value="ECO:0007669"/>
    <property type="project" value="UniProtKB-KW"/>
</dbReference>
<dbReference type="GO" id="GO:0005524">
    <property type="term" value="F:ATP binding"/>
    <property type="evidence" value="ECO:0007669"/>
    <property type="project" value="UniProtKB-UniRule"/>
</dbReference>
<dbReference type="InterPro" id="IPR002575">
    <property type="entry name" value="Aminoglycoside_PTrfase"/>
</dbReference>
<dbReference type="STRING" id="1890364.A0A2P6NBT9"/>
<comment type="caution">
    <text evidence="18">The sequence shown here is derived from an EMBL/GenBank/DDBJ whole genome shotgun (WGS) entry which is preliminary data.</text>
</comment>
<evidence type="ECO:0000256" key="8">
    <source>
        <dbReference type="ARBA" id="ARBA00022840"/>
    </source>
</evidence>
<dbReference type="Pfam" id="PF01636">
    <property type="entry name" value="APH"/>
    <property type="match status" value="1"/>
</dbReference>
<dbReference type="Gene3D" id="1.10.486.10">
    <property type="entry name" value="PCRA, domain 4"/>
    <property type="match status" value="1"/>
</dbReference>
<keyword evidence="11" id="KW-0413">Isomerase</keyword>
<dbReference type="InterPro" id="IPR027417">
    <property type="entry name" value="P-loop_NTPase"/>
</dbReference>
<evidence type="ECO:0000313" key="18">
    <source>
        <dbReference type="EMBL" id="PRP81426.1"/>
    </source>
</evidence>
<evidence type="ECO:0000313" key="19">
    <source>
        <dbReference type="Proteomes" id="UP000241769"/>
    </source>
</evidence>
<dbReference type="PANTHER" id="PTHR11070:SF2">
    <property type="entry name" value="ATP-DEPENDENT DNA HELICASE SRS2"/>
    <property type="match status" value="1"/>
</dbReference>
<dbReference type="Gene3D" id="3.90.320.10">
    <property type="match status" value="1"/>
</dbReference>
<evidence type="ECO:0000256" key="5">
    <source>
        <dbReference type="ARBA" id="ARBA00022801"/>
    </source>
</evidence>
<dbReference type="InParanoid" id="A0A2P6NBT9"/>
<dbReference type="InterPro" id="IPR000212">
    <property type="entry name" value="DNA_helicase_UvrD/REP"/>
</dbReference>
<keyword evidence="7" id="KW-0269">Exonuclease</keyword>
<dbReference type="Gene3D" id="3.40.50.300">
    <property type="entry name" value="P-loop containing nucleotide triphosphate hydrolases"/>
    <property type="match status" value="2"/>
</dbReference>
<evidence type="ECO:0000259" key="17">
    <source>
        <dbReference type="PROSITE" id="PS51217"/>
    </source>
</evidence>
<evidence type="ECO:0000259" key="16">
    <source>
        <dbReference type="PROSITE" id="PS51198"/>
    </source>
</evidence>
<evidence type="ECO:0000256" key="14">
    <source>
        <dbReference type="ARBA" id="ARBA00048988"/>
    </source>
</evidence>
<dbReference type="InterPro" id="IPR013986">
    <property type="entry name" value="DExx_box_DNA_helicase_dom_sf"/>
</dbReference>
<keyword evidence="3 15" id="KW-0547">Nucleotide-binding</keyword>
<keyword evidence="5 15" id="KW-0378">Hydrolase</keyword>
<accession>A0A2P6NBT9</accession>
<evidence type="ECO:0000256" key="7">
    <source>
        <dbReference type="ARBA" id="ARBA00022839"/>
    </source>
</evidence>
<dbReference type="PROSITE" id="PS51198">
    <property type="entry name" value="UVRD_HELICASE_ATP_BIND"/>
    <property type="match status" value="1"/>
</dbReference>
<dbReference type="EC" id="5.6.2.4" evidence="13"/>
<comment type="similarity">
    <text evidence="1">Belongs to the helicase family. UvrD subfamily.</text>
</comment>
<evidence type="ECO:0000256" key="9">
    <source>
        <dbReference type="ARBA" id="ARBA00023125"/>
    </source>
</evidence>
<proteinExistence type="inferred from homology"/>
<keyword evidence="9" id="KW-0238">DNA-binding</keyword>
<name>A0A2P6NBT9_9EUKA</name>
<dbReference type="GO" id="GO:0043138">
    <property type="term" value="F:3'-5' DNA helicase activity"/>
    <property type="evidence" value="ECO:0007669"/>
    <property type="project" value="UniProtKB-EC"/>
</dbReference>
<dbReference type="InterPro" id="IPR014017">
    <property type="entry name" value="DNA_helicase_UvrD-like_C"/>
</dbReference>
<evidence type="ECO:0000256" key="4">
    <source>
        <dbReference type="ARBA" id="ARBA00022763"/>
    </source>
</evidence>
<dbReference type="Gene3D" id="1.10.10.160">
    <property type="match status" value="1"/>
</dbReference>
<evidence type="ECO:0000256" key="11">
    <source>
        <dbReference type="ARBA" id="ARBA00023235"/>
    </source>
</evidence>
<dbReference type="PROSITE" id="PS51217">
    <property type="entry name" value="UVRD_HELICASE_CTER"/>
    <property type="match status" value="1"/>
</dbReference>
<dbReference type="Pfam" id="PF00580">
    <property type="entry name" value="UvrD-helicase"/>
    <property type="match status" value="1"/>
</dbReference>
<dbReference type="Pfam" id="PF13361">
    <property type="entry name" value="UvrD_C"/>
    <property type="match status" value="1"/>
</dbReference>
<evidence type="ECO:0000256" key="12">
    <source>
        <dbReference type="ARBA" id="ARBA00034617"/>
    </source>
</evidence>
<dbReference type="GO" id="GO:0004527">
    <property type="term" value="F:exonuclease activity"/>
    <property type="evidence" value="ECO:0007669"/>
    <property type="project" value="UniProtKB-KW"/>
</dbReference>
<feature type="binding site" evidence="15">
    <location>
        <begin position="37"/>
        <end position="44"/>
    </location>
    <ligand>
        <name>ATP</name>
        <dbReference type="ChEBI" id="CHEBI:30616"/>
    </ligand>
</feature>
<keyword evidence="6 15" id="KW-0347">Helicase</keyword>
<reference evidence="18 19" key="1">
    <citation type="journal article" date="2018" name="Genome Biol. Evol.">
        <title>Multiple Roots of Fruiting Body Formation in Amoebozoa.</title>
        <authorList>
            <person name="Hillmann F."/>
            <person name="Forbes G."/>
            <person name="Novohradska S."/>
            <person name="Ferling I."/>
            <person name="Riege K."/>
            <person name="Groth M."/>
            <person name="Westermann M."/>
            <person name="Marz M."/>
            <person name="Spaller T."/>
            <person name="Winckler T."/>
            <person name="Schaap P."/>
            <person name="Glockner G."/>
        </authorList>
    </citation>
    <scope>NUCLEOTIDE SEQUENCE [LARGE SCALE GENOMIC DNA]</scope>
    <source>
        <strain evidence="18 19">Jena</strain>
    </source>
</reference>
<evidence type="ECO:0000256" key="13">
    <source>
        <dbReference type="ARBA" id="ARBA00034808"/>
    </source>
</evidence>
<dbReference type="InterPro" id="IPR011604">
    <property type="entry name" value="PDDEXK-like_dom_sf"/>
</dbReference>
<comment type="catalytic activity">
    <reaction evidence="12">
        <text>Couples ATP hydrolysis with the unwinding of duplex DNA by translocating in the 3'-5' direction.</text>
        <dbReference type="EC" id="5.6.2.4"/>
    </reaction>
</comment>
<evidence type="ECO:0000256" key="1">
    <source>
        <dbReference type="ARBA" id="ARBA00009922"/>
    </source>
</evidence>
<keyword evidence="2" id="KW-0540">Nuclease</keyword>
<dbReference type="OrthoDB" id="9976641at2759"/>
<evidence type="ECO:0000256" key="3">
    <source>
        <dbReference type="ARBA" id="ARBA00022741"/>
    </source>
</evidence>
<organism evidence="18 19">
    <name type="scientific">Planoprotostelium fungivorum</name>
    <dbReference type="NCBI Taxonomy" id="1890364"/>
    <lineage>
        <taxon>Eukaryota</taxon>
        <taxon>Amoebozoa</taxon>
        <taxon>Evosea</taxon>
        <taxon>Variosea</taxon>
        <taxon>Cavosteliida</taxon>
        <taxon>Cavosteliaceae</taxon>
        <taxon>Planoprotostelium</taxon>
    </lineage>
</organism>
<dbReference type="GO" id="GO:0000725">
    <property type="term" value="P:recombinational repair"/>
    <property type="evidence" value="ECO:0007669"/>
    <property type="project" value="TreeGrafter"/>
</dbReference>
<keyword evidence="8 15" id="KW-0067">ATP-binding</keyword>
<keyword evidence="19" id="KW-1185">Reference proteome</keyword>
<dbReference type="SUPFAM" id="SSF56112">
    <property type="entry name" value="Protein kinase-like (PK-like)"/>
    <property type="match status" value="1"/>
</dbReference>
<evidence type="ECO:0000256" key="15">
    <source>
        <dbReference type="PROSITE-ProRule" id="PRU00560"/>
    </source>
</evidence>
<gene>
    <name evidence="18" type="ORF">PROFUN_10956</name>
</gene>
<keyword evidence="10" id="KW-0234">DNA repair</keyword>
<feature type="domain" description="UvrD-like helicase ATP-binding" evidence="16">
    <location>
        <begin position="16"/>
        <end position="318"/>
    </location>
</feature>
<dbReference type="InterPro" id="IPR011009">
    <property type="entry name" value="Kinase-like_dom_sf"/>
</dbReference>
<dbReference type="Proteomes" id="UP000241769">
    <property type="component" value="Unassembled WGS sequence"/>
</dbReference>
<dbReference type="InterPro" id="IPR014016">
    <property type="entry name" value="UvrD-like_ATP-bd"/>
</dbReference>
<dbReference type="InterPro" id="IPR038726">
    <property type="entry name" value="PDDEXK_AddAB-type"/>
</dbReference>
<sequence>MRVSSLTQPTSILDRLTEEQKRIVFSKEKGTQTLLVAGAGTGKTHVLTGRIIHLIDQFHNESSSIRPNEIVGLTSSLRTSERMSHIIDRETSLHHLYPHISLFNFFTNDLGAKLVERGLIERKGKRGDAGIRVVPHTQLMSFLKRQTEDLPLNRHPSITHRDMRSIINYLNNLAHHCISPERFKEHAQKMEGEEREKYEMIGTIYAKMREAKKREGVLDTADQVELLLNTLRENKEQVRDILPYRSIFIDDLQDFTPLQLELIKMITELREETELLAVGDDDQSIFSYRGASPFIFEHFMREFPQAKVVTLSEDKRSHNDITRAARNLVSHNSLRFETSFGLPKMTTGRIDPTDGRGVEHIEYESIRDGDIKVADIIHDIWGENERRGEDPSSITIMTRSNSQVPDICHRLQQRGIRCHSGMHQIFSLPTVSRIVSFLSVLVYPSESKDMYMLLSDGLDAEDLARVTEFHLKSRKSLREVIKMYSRTSGREEGMSAISEEGTKKLRDIQRDIGEYQEKMKKETTQQLVYQYLTRDGTLSRLMKPSTMDEEEDAAGLKKFFELLENVTGERGNEREHHVPFVLASLRHTRDNGEFKTDSELEDVVGHTVRVITVHKSRGEEYDYVFLVDVNSRNFPYSHRGGQAYEIPPSLLYNHPLPGKNLYSSHTEEERRVLHVGMTRAKKKVFLVSGSEDSSQHRPSRFIYEALNKPHRSQREKKETTVEEVEGIRAEDMLSRRSAGANFTLKASPPRDKVIDYSTIERYDTCPLKYCYADVLHVQNLMDGHHTDTDAASVASHSQVSEVFRSFTRGEKGDRSIYNAPFRFDFGRFTLQGKFDRIDETEKGNIVRQLHRSLEKGRKIPSQPKKDRDSSELLYYSWCHLKAKNRLPYKTMQESVHLTSEKLGTTGAIAEMVEPTEEEMKRYEGRMREIIRGMDGGEYQAAPSYRACTLCDFRSVCPSVYKKPRGSSLNSSSYFQVSGVLVFDRGGEKYPVSQTQMKLYLNVSNKLQVTRSGTEGTPRITHPRHPRYHYKTSSIATDTMPLFETISIDDEQIRGLIDQHYSLTLGKLIRSSQNNTYLATKIVDDQETKFIVRVTPDPKGDRLAGIELEITLLNELQQQGLTVCPPVKNKQSHYHVVSDSATGPVILVVFQHAPGVPIDFFSWSWLHEKKMVVGVGRWLSKFHKLSRQFSQNHPELIKNARPWTALHDGVLQGAPITAEDEKLSQSPQSYGIIHGDVNASNFYWDEEKLTVHMYDWDQLQSCWFAYDLAAPIWMVVACKEGGNPMDPTQSVPNCDPQVYTDWLLEGYEEDGEKVDRDHLKRMLSLRRLLLKRIGARAVKELPEDHPMAAACKQMDSWLNKE</sequence>
<evidence type="ECO:0000256" key="2">
    <source>
        <dbReference type="ARBA" id="ARBA00022722"/>
    </source>
</evidence>
<dbReference type="PANTHER" id="PTHR11070">
    <property type="entry name" value="UVRD / RECB / PCRA DNA HELICASE FAMILY MEMBER"/>
    <property type="match status" value="1"/>
</dbReference>
<keyword evidence="4" id="KW-0227">DNA damage</keyword>
<protein>
    <recommendedName>
        <fullName evidence="13">DNA 3'-5' helicase</fullName>
        <ecNumber evidence="13">5.6.2.4</ecNumber>
    </recommendedName>
</protein>
<dbReference type="Gene3D" id="3.90.1200.10">
    <property type="match status" value="1"/>
</dbReference>